<evidence type="ECO:0000313" key="5">
    <source>
        <dbReference type="Proteomes" id="UP000219522"/>
    </source>
</evidence>
<evidence type="ECO:0000313" key="4">
    <source>
        <dbReference type="EMBL" id="SOE46378.1"/>
    </source>
</evidence>
<gene>
    <name evidence="4" type="ORF">SAMN05446927_0124</name>
</gene>
<dbReference type="Gene3D" id="3.40.50.720">
    <property type="entry name" value="NAD(P)-binding Rossmann-like Domain"/>
    <property type="match status" value="1"/>
</dbReference>
<dbReference type="NCBIfam" id="NF005559">
    <property type="entry name" value="PRK07231.1"/>
    <property type="match status" value="1"/>
</dbReference>
<dbReference type="Proteomes" id="UP000219522">
    <property type="component" value="Unassembled WGS sequence"/>
</dbReference>
<keyword evidence="5" id="KW-1185">Reference proteome</keyword>
<comment type="similarity">
    <text evidence="1">Belongs to the short-chain dehydrogenases/reductases (SDR) family.</text>
</comment>
<dbReference type="InterPro" id="IPR057326">
    <property type="entry name" value="KR_dom"/>
</dbReference>
<dbReference type="RefSeq" id="WP_097189946.1">
    <property type="nucleotide sequence ID" value="NZ_OCSU01000001.1"/>
</dbReference>
<keyword evidence="2" id="KW-0560">Oxidoreductase</keyword>
<dbReference type="GO" id="GO:0016491">
    <property type="term" value="F:oxidoreductase activity"/>
    <property type="evidence" value="ECO:0007669"/>
    <property type="project" value="UniProtKB-KW"/>
</dbReference>
<sequence length="248" mass="25985">MDLGLTGKVAIVTGAGHGLGAAIAARFAQEGAAVALVDIDETAAEAQASTLRLSGARVLALGADVTSETAVTAMVGRVVEHLGGVHVLVNNAGFTRDMRITKMKVDDWDAVVDVILKGAFLCTRAVMPHMTEQRWGRVINISSRAHLGNPGQANYSAAKAGVIGFTRAMSLEAGRSFITVNAVAPGIIDTEAVRRLAHYEKVKENAEKTTPIPRLGQPEDVADVVAFLASERAGYVSGDVLHVSGGRY</sequence>
<accession>A0A7Z7MZZ5</accession>
<dbReference type="NCBIfam" id="NF009466">
    <property type="entry name" value="PRK12826.1-2"/>
    <property type="match status" value="1"/>
</dbReference>
<feature type="domain" description="Ketoreductase" evidence="3">
    <location>
        <begin position="8"/>
        <end position="190"/>
    </location>
</feature>
<dbReference type="PANTHER" id="PTHR42879:SF2">
    <property type="entry name" value="3-OXOACYL-[ACYL-CARRIER-PROTEIN] REDUCTASE FABG"/>
    <property type="match status" value="1"/>
</dbReference>
<organism evidence="4 5">
    <name type="scientific">Caballeronia arationis</name>
    <dbReference type="NCBI Taxonomy" id="1777142"/>
    <lineage>
        <taxon>Bacteria</taxon>
        <taxon>Pseudomonadati</taxon>
        <taxon>Pseudomonadota</taxon>
        <taxon>Betaproteobacteria</taxon>
        <taxon>Burkholderiales</taxon>
        <taxon>Burkholderiaceae</taxon>
        <taxon>Caballeronia</taxon>
    </lineage>
</organism>
<dbReference type="Pfam" id="PF13561">
    <property type="entry name" value="adh_short_C2"/>
    <property type="match status" value="1"/>
</dbReference>
<proteinExistence type="inferred from homology"/>
<dbReference type="PRINTS" id="PR00081">
    <property type="entry name" value="GDHRDH"/>
</dbReference>
<evidence type="ECO:0000256" key="2">
    <source>
        <dbReference type="ARBA" id="ARBA00023002"/>
    </source>
</evidence>
<dbReference type="InterPro" id="IPR020904">
    <property type="entry name" value="Sc_DH/Rdtase_CS"/>
</dbReference>
<dbReference type="InterPro" id="IPR036291">
    <property type="entry name" value="NAD(P)-bd_dom_sf"/>
</dbReference>
<dbReference type="FunFam" id="3.40.50.720:FF:000173">
    <property type="entry name" value="3-oxoacyl-[acyl-carrier protein] reductase"/>
    <property type="match status" value="1"/>
</dbReference>
<dbReference type="PROSITE" id="PS00061">
    <property type="entry name" value="ADH_SHORT"/>
    <property type="match status" value="1"/>
</dbReference>
<evidence type="ECO:0000259" key="3">
    <source>
        <dbReference type="SMART" id="SM00822"/>
    </source>
</evidence>
<protein>
    <submittedName>
        <fullName evidence="4">NAD(P)-dependent dehydrogenase, short-chain alcohol dehydrogenase family</fullName>
    </submittedName>
</protein>
<reference evidence="4 5" key="1">
    <citation type="submission" date="2017-09" db="EMBL/GenBank/DDBJ databases">
        <authorList>
            <person name="Varghese N."/>
            <person name="Submissions S."/>
        </authorList>
    </citation>
    <scope>NUCLEOTIDE SEQUENCE [LARGE SCALE GENOMIC DNA]</scope>
    <source>
        <strain evidence="4 5">OK806</strain>
    </source>
</reference>
<dbReference type="EMBL" id="OCSU01000001">
    <property type="protein sequence ID" value="SOE46378.1"/>
    <property type="molecule type" value="Genomic_DNA"/>
</dbReference>
<dbReference type="InterPro" id="IPR050259">
    <property type="entry name" value="SDR"/>
</dbReference>
<evidence type="ECO:0000256" key="1">
    <source>
        <dbReference type="ARBA" id="ARBA00006484"/>
    </source>
</evidence>
<dbReference type="InterPro" id="IPR002347">
    <property type="entry name" value="SDR_fam"/>
</dbReference>
<comment type="caution">
    <text evidence="4">The sequence shown here is derived from an EMBL/GenBank/DDBJ whole genome shotgun (WGS) entry which is preliminary data.</text>
</comment>
<dbReference type="PRINTS" id="PR00080">
    <property type="entry name" value="SDRFAMILY"/>
</dbReference>
<name>A0A7Z7MZZ5_9BURK</name>
<dbReference type="SMART" id="SM00822">
    <property type="entry name" value="PKS_KR"/>
    <property type="match status" value="1"/>
</dbReference>
<dbReference type="AlphaFoldDB" id="A0A7Z7MZZ5"/>
<dbReference type="PANTHER" id="PTHR42879">
    <property type="entry name" value="3-OXOACYL-(ACYL-CARRIER-PROTEIN) REDUCTASE"/>
    <property type="match status" value="1"/>
</dbReference>
<dbReference type="SUPFAM" id="SSF51735">
    <property type="entry name" value="NAD(P)-binding Rossmann-fold domains"/>
    <property type="match status" value="1"/>
</dbReference>
<dbReference type="GO" id="GO:0032787">
    <property type="term" value="P:monocarboxylic acid metabolic process"/>
    <property type="evidence" value="ECO:0007669"/>
    <property type="project" value="UniProtKB-ARBA"/>
</dbReference>